<organism evidence="1 2">
    <name type="scientific">Pleurodeles waltl</name>
    <name type="common">Iberian ribbed newt</name>
    <dbReference type="NCBI Taxonomy" id="8319"/>
    <lineage>
        <taxon>Eukaryota</taxon>
        <taxon>Metazoa</taxon>
        <taxon>Chordata</taxon>
        <taxon>Craniata</taxon>
        <taxon>Vertebrata</taxon>
        <taxon>Euteleostomi</taxon>
        <taxon>Amphibia</taxon>
        <taxon>Batrachia</taxon>
        <taxon>Caudata</taxon>
        <taxon>Salamandroidea</taxon>
        <taxon>Salamandridae</taxon>
        <taxon>Pleurodelinae</taxon>
        <taxon>Pleurodeles</taxon>
    </lineage>
</organism>
<protein>
    <submittedName>
        <fullName evidence="1">Uncharacterized protein</fullName>
    </submittedName>
</protein>
<evidence type="ECO:0000313" key="2">
    <source>
        <dbReference type="Proteomes" id="UP001066276"/>
    </source>
</evidence>
<dbReference type="AlphaFoldDB" id="A0AAV7UDR6"/>
<evidence type="ECO:0000313" key="1">
    <source>
        <dbReference type="EMBL" id="KAJ1186666.1"/>
    </source>
</evidence>
<reference evidence="1" key="1">
    <citation type="journal article" date="2022" name="bioRxiv">
        <title>Sequencing and chromosome-scale assembly of the giantPleurodeles waltlgenome.</title>
        <authorList>
            <person name="Brown T."/>
            <person name="Elewa A."/>
            <person name="Iarovenko S."/>
            <person name="Subramanian E."/>
            <person name="Araus A.J."/>
            <person name="Petzold A."/>
            <person name="Susuki M."/>
            <person name="Suzuki K.-i.T."/>
            <person name="Hayashi T."/>
            <person name="Toyoda A."/>
            <person name="Oliveira C."/>
            <person name="Osipova E."/>
            <person name="Leigh N.D."/>
            <person name="Simon A."/>
            <person name="Yun M.H."/>
        </authorList>
    </citation>
    <scope>NUCLEOTIDE SEQUENCE</scope>
    <source>
        <strain evidence="1">20211129_DDA</strain>
        <tissue evidence="1">Liver</tissue>
    </source>
</reference>
<sequence length="74" mass="8685">MRRQLTTHRKQLRALDEDKAEYALLQTKQKFYAAGNRAGRLLAHRLHAQAMKQWVAERRLPDGTLTCQEELICH</sequence>
<accession>A0AAV7UDR6</accession>
<proteinExistence type="predicted"/>
<dbReference type="Proteomes" id="UP001066276">
    <property type="component" value="Chromosome 3_1"/>
</dbReference>
<keyword evidence="2" id="KW-1185">Reference proteome</keyword>
<gene>
    <name evidence="1" type="ORF">NDU88_003447</name>
</gene>
<dbReference type="EMBL" id="JANPWB010000005">
    <property type="protein sequence ID" value="KAJ1186666.1"/>
    <property type="molecule type" value="Genomic_DNA"/>
</dbReference>
<name>A0AAV7UDR6_PLEWA</name>
<comment type="caution">
    <text evidence="1">The sequence shown here is derived from an EMBL/GenBank/DDBJ whole genome shotgun (WGS) entry which is preliminary data.</text>
</comment>